<dbReference type="PROSITE" id="PS50949">
    <property type="entry name" value="HTH_GNTR"/>
    <property type="match status" value="1"/>
</dbReference>
<dbReference type="InterPro" id="IPR006059">
    <property type="entry name" value="SBP"/>
</dbReference>
<evidence type="ECO:0000313" key="6">
    <source>
        <dbReference type="Proteomes" id="UP000639396"/>
    </source>
</evidence>
<dbReference type="GO" id="GO:0003700">
    <property type="term" value="F:DNA-binding transcription factor activity"/>
    <property type="evidence" value="ECO:0007669"/>
    <property type="project" value="InterPro"/>
</dbReference>
<evidence type="ECO:0000256" key="2">
    <source>
        <dbReference type="ARBA" id="ARBA00023125"/>
    </source>
</evidence>
<organism evidence="5 6">
    <name type="scientific">Paenibacillus oceani</name>
    <dbReference type="NCBI Taxonomy" id="2772510"/>
    <lineage>
        <taxon>Bacteria</taxon>
        <taxon>Bacillati</taxon>
        <taxon>Bacillota</taxon>
        <taxon>Bacilli</taxon>
        <taxon>Bacillales</taxon>
        <taxon>Paenibacillaceae</taxon>
        <taxon>Paenibacillus</taxon>
    </lineage>
</organism>
<accession>A0A927C3F4</accession>
<gene>
    <name evidence="5" type="ORF">IDH45_01225</name>
</gene>
<dbReference type="Gene3D" id="3.40.190.10">
    <property type="entry name" value="Periplasmic binding protein-like II"/>
    <property type="match status" value="1"/>
</dbReference>
<dbReference type="PRINTS" id="PR00035">
    <property type="entry name" value="HTHGNTR"/>
</dbReference>
<dbReference type="InterPro" id="IPR000524">
    <property type="entry name" value="Tscrpt_reg_HTH_GntR"/>
</dbReference>
<dbReference type="InterPro" id="IPR036390">
    <property type="entry name" value="WH_DNA-bd_sf"/>
</dbReference>
<keyword evidence="6" id="KW-1185">Reference proteome</keyword>
<comment type="caution">
    <text evidence="5">The sequence shown here is derived from an EMBL/GenBank/DDBJ whole genome shotgun (WGS) entry which is preliminary data.</text>
</comment>
<sequence length="450" mass="50186">MRRASDFLYVRLYKTLKEQILTGLIKPGEYLLPENELCKYYGLSRNSVRKALEELHKEGLVLKRVGLGTMVPPDLSIQHGDRKIIRIAAPFPAYFVDNGLYVLCDAFRQKYPHVDIHVLSLPADTFAESLLQSDRMGFCPDIVLIGESQLGIVENQSLFADLGSVAGAALEEMYPKLRQSLCPDKTVPAVPITFSPTCLAYNPDLFTDAGIPLPGPHWNVDDFTSAAERVTSITDGRIDRFGFSLFPSLSRWLVFALQNGMQPKSGDNRPIIAQTLDSLQDWLHRKRIATVYTDSKNLINPFIYGKSGMTLTTLFEMSTWTERGIGFKPEIAPLPFGNTKSTLLQANLLLVPRACADPGLSLEFVSMALQADVQRTMCESTPFLSVLQPVNTSVKSAAYLHAINVGDRLMDNNYFLHELLDQQMDPAELMAEMSLFWLGLEDGGTIAEHF</sequence>
<proteinExistence type="predicted"/>
<dbReference type="AlphaFoldDB" id="A0A927C3F4"/>
<dbReference type="Pfam" id="PF13416">
    <property type="entry name" value="SBP_bac_8"/>
    <property type="match status" value="1"/>
</dbReference>
<dbReference type="PANTHER" id="PTHR44846">
    <property type="entry name" value="MANNOSYL-D-GLYCERATE TRANSPORT/METABOLISM SYSTEM REPRESSOR MNGR-RELATED"/>
    <property type="match status" value="1"/>
</dbReference>
<dbReference type="SMART" id="SM00345">
    <property type="entry name" value="HTH_GNTR"/>
    <property type="match status" value="1"/>
</dbReference>
<dbReference type="SUPFAM" id="SSF53850">
    <property type="entry name" value="Periplasmic binding protein-like II"/>
    <property type="match status" value="1"/>
</dbReference>
<reference evidence="5" key="1">
    <citation type="submission" date="2020-09" db="EMBL/GenBank/DDBJ databases">
        <title>A novel bacterium of genus Paenibacillus, isolated from South China Sea.</title>
        <authorList>
            <person name="Huang H."/>
            <person name="Mo K."/>
            <person name="Hu Y."/>
        </authorList>
    </citation>
    <scope>NUCLEOTIDE SEQUENCE</scope>
    <source>
        <strain evidence="5">IB182363</strain>
    </source>
</reference>
<dbReference type="Pfam" id="PF00392">
    <property type="entry name" value="GntR"/>
    <property type="match status" value="1"/>
</dbReference>
<keyword evidence="1" id="KW-0805">Transcription regulation</keyword>
<dbReference type="Gene3D" id="1.10.10.10">
    <property type="entry name" value="Winged helix-like DNA-binding domain superfamily/Winged helix DNA-binding domain"/>
    <property type="match status" value="1"/>
</dbReference>
<evidence type="ECO:0000259" key="4">
    <source>
        <dbReference type="PROSITE" id="PS50949"/>
    </source>
</evidence>
<dbReference type="GO" id="GO:0003677">
    <property type="term" value="F:DNA binding"/>
    <property type="evidence" value="ECO:0007669"/>
    <property type="project" value="UniProtKB-KW"/>
</dbReference>
<protein>
    <submittedName>
        <fullName evidence="5">Extracellular solute-binding protein</fullName>
    </submittedName>
</protein>
<dbReference type="EMBL" id="JACXJA010000001">
    <property type="protein sequence ID" value="MBD2860608.1"/>
    <property type="molecule type" value="Genomic_DNA"/>
</dbReference>
<evidence type="ECO:0000256" key="3">
    <source>
        <dbReference type="ARBA" id="ARBA00023163"/>
    </source>
</evidence>
<dbReference type="CDD" id="cd07377">
    <property type="entry name" value="WHTH_GntR"/>
    <property type="match status" value="1"/>
</dbReference>
<dbReference type="Proteomes" id="UP000639396">
    <property type="component" value="Unassembled WGS sequence"/>
</dbReference>
<name>A0A927C3F4_9BACL</name>
<dbReference type="InterPro" id="IPR050679">
    <property type="entry name" value="Bact_HTH_transcr_reg"/>
</dbReference>
<dbReference type="InterPro" id="IPR036388">
    <property type="entry name" value="WH-like_DNA-bd_sf"/>
</dbReference>
<dbReference type="RefSeq" id="WP_190923866.1">
    <property type="nucleotide sequence ID" value="NZ_JACXJA010000001.1"/>
</dbReference>
<dbReference type="SUPFAM" id="SSF46785">
    <property type="entry name" value="Winged helix' DNA-binding domain"/>
    <property type="match status" value="1"/>
</dbReference>
<keyword evidence="2" id="KW-0238">DNA-binding</keyword>
<keyword evidence="3" id="KW-0804">Transcription</keyword>
<evidence type="ECO:0000256" key="1">
    <source>
        <dbReference type="ARBA" id="ARBA00023015"/>
    </source>
</evidence>
<feature type="domain" description="HTH gntR-type" evidence="4">
    <location>
        <begin position="6"/>
        <end position="74"/>
    </location>
</feature>
<evidence type="ECO:0000313" key="5">
    <source>
        <dbReference type="EMBL" id="MBD2860608.1"/>
    </source>
</evidence>